<sequence>MTILIKNGQWLTDKGQKEAVDILIKDEKIAAIGPDLQAEDAEIIDATGLLVSPGFVDLHVHLREPGGEKKETIATGTLAAARGGFTTIAAMPNTRPVPDSVETLQNLNKRIAETGAVRVLPYASITIRELGNELTDFAALKEEGAFAFTDDGVGVQSADMMLQAMQLAASVDMSIVAHCEENTLIHKGSVHEGEFSKKHGLNGIPSVCESVHIARDVLLAEAANCHYHVCHISTKESVRVVRDAKRAGIRVTAEVTPHHLLLCEEDIPGLDTNYKMNPPLRGKTDREALIEGLLDGTIDFIATDHAPHTAEEKAEGMALAPFGIVGLETAFPLLYTNLVEKGILTEKQLVDFLTVKPAQSFNLPYGKIEVGAVADLVLVDLAKEESIDPNTFLSKGRNTPFGGWECKGWPVVTIAAGKIAWKRGYVTV</sequence>
<feature type="binding site" evidence="6">
    <location>
        <position position="151"/>
    </location>
    <ligand>
        <name>Zn(2+)</name>
        <dbReference type="ChEBI" id="CHEBI:29105"/>
        <label>1</label>
    </ligand>
</feature>
<feature type="binding site" evidence="6">
    <location>
        <position position="61"/>
    </location>
    <ligand>
        <name>Zn(2+)</name>
        <dbReference type="ChEBI" id="CHEBI:29105"/>
        <label>1</label>
    </ligand>
</feature>
<comment type="pathway">
    <text evidence="6">Pyrimidine metabolism; UMP biosynthesis via de novo pathway; (S)-dihydroorotate from bicarbonate: step 3/3.</text>
</comment>
<feature type="binding site" evidence="6">
    <location>
        <position position="59"/>
    </location>
    <ligand>
        <name>Zn(2+)</name>
        <dbReference type="ChEBI" id="CHEBI:29105"/>
        <label>1</label>
    </ligand>
</feature>
<feature type="binding site" evidence="6">
    <location>
        <position position="277"/>
    </location>
    <ligand>
        <name>substrate</name>
    </ligand>
</feature>
<dbReference type="EMBL" id="JBHLUU010000016">
    <property type="protein sequence ID" value="MFC0474800.1"/>
    <property type="molecule type" value="Genomic_DNA"/>
</dbReference>
<dbReference type="Gene3D" id="3.20.20.140">
    <property type="entry name" value="Metal-dependent hydrolases"/>
    <property type="match status" value="1"/>
</dbReference>
<evidence type="ECO:0000313" key="8">
    <source>
        <dbReference type="EMBL" id="MFC0474800.1"/>
    </source>
</evidence>
<dbReference type="PROSITE" id="PS00482">
    <property type="entry name" value="DIHYDROOROTASE_1"/>
    <property type="match status" value="1"/>
</dbReference>
<dbReference type="InterPro" id="IPR004722">
    <property type="entry name" value="DHOase"/>
</dbReference>
<keyword evidence="9" id="KW-1185">Reference proteome</keyword>
<evidence type="ECO:0000259" key="7">
    <source>
        <dbReference type="Pfam" id="PF12890"/>
    </source>
</evidence>
<organism evidence="8 9">
    <name type="scientific">Robertmurraya beringensis</name>
    <dbReference type="NCBI Taxonomy" id="641660"/>
    <lineage>
        <taxon>Bacteria</taxon>
        <taxon>Bacillati</taxon>
        <taxon>Bacillota</taxon>
        <taxon>Bacilli</taxon>
        <taxon>Bacillales</taxon>
        <taxon>Bacillaceae</taxon>
        <taxon>Robertmurraya</taxon>
    </lineage>
</organism>
<feature type="binding site" evidence="6">
    <location>
        <position position="308"/>
    </location>
    <ligand>
        <name>substrate</name>
    </ligand>
</feature>
<keyword evidence="5 6" id="KW-0665">Pyrimidine biosynthesis</keyword>
<keyword evidence="6" id="KW-0862">Zinc</keyword>
<dbReference type="SUPFAM" id="SSF51556">
    <property type="entry name" value="Metallo-dependent hydrolases"/>
    <property type="match status" value="1"/>
</dbReference>
<dbReference type="InterPro" id="IPR050138">
    <property type="entry name" value="DHOase/Allantoinase_Hydrolase"/>
</dbReference>
<comment type="caution">
    <text evidence="8">The sequence shown here is derived from an EMBL/GenBank/DDBJ whole genome shotgun (WGS) entry which is preliminary data.</text>
</comment>
<keyword evidence="3 6" id="KW-0479">Metal-binding</keyword>
<dbReference type="EC" id="3.5.2.3" evidence="6"/>
<dbReference type="NCBIfam" id="NF006837">
    <property type="entry name" value="PRK09357.1-2"/>
    <property type="match status" value="1"/>
</dbReference>
<comment type="cofactor">
    <cofactor evidence="6">
        <name>Zn(2+)</name>
        <dbReference type="ChEBI" id="CHEBI:29105"/>
    </cofactor>
    <text evidence="6">Binds 2 Zn(2+) ions per subunit.</text>
</comment>
<gene>
    <name evidence="6" type="primary">pyrC</name>
    <name evidence="8" type="ORF">ACFFHF_05740</name>
</gene>
<feature type="binding site" evidence="6">
    <location>
        <position position="178"/>
    </location>
    <ligand>
        <name>Zn(2+)</name>
        <dbReference type="ChEBI" id="CHEBI:29105"/>
        <label>2</label>
    </ligand>
</feature>
<dbReference type="PANTHER" id="PTHR43668">
    <property type="entry name" value="ALLANTOINASE"/>
    <property type="match status" value="1"/>
</dbReference>
<dbReference type="CDD" id="cd01317">
    <property type="entry name" value="DHOase_IIa"/>
    <property type="match status" value="1"/>
</dbReference>
<accession>A0ABV6KP27</accession>
<dbReference type="NCBIfam" id="TIGR00857">
    <property type="entry name" value="pyrC_multi"/>
    <property type="match status" value="1"/>
</dbReference>
<evidence type="ECO:0000313" key="9">
    <source>
        <dbReference type="Proteomes" id="UP001589738"/>
    </source>
</evidence>
<dbReference type="Proteomes" id="UP001589738">
    <property type="component" value="Unassembled WGS sequence"/>
</dbReference>
<keyword evidence="4 6" id="KW-0378">Hydrolase</keyword>
<dbReference type="HAMAP" id="MF_00220_B">
    <property type="entry name" value="PyrC_classI_B"/>
    <property type="match status" value="1"/>
</dbReference>
<dbReference type="Gene3D" id="2.30.40.10">
    <property type="entry name" value="Urease, subunit C, domain 1"/>
    <property type="match status" value="1"/>
</dbReference>
<dbReference type="InterPro" id="IPR024403">
    <property type="entry name" value="DHOase_cat"/>
</dbReference>
<dbReference type="InterPro" id="IPR002195">
    <property type="entry name" value="Dihydroorotase_CS"/>
</dbReference>
<feature type="binding site" evidence="6">
    <location>
        <position position="151"/>
    </location>
    <ligand>
        <name>Zn(2+)</name>
        <dbReference type="ChEBI" id="CHEBI:29105"/>
        <label>2</label>
    </ligand>
</feature>
<comment type="function">
    <text evidence="1 6">Catalyzes the reversible cyclization of carbamoyl aspartate to dihydroorotate.</text>
</comment>
<evidence type="ECO:0000256" key="5">
    <source>
        <dbReference type="ARBA" id="ARBA00022975"/>
    </source>
</evidence>
<feature type="binding site" evidence="6">
    <location>
        <begin position="322"/>
        <end position="323"/>
    </location>
    <ligand>
        <name>substrate</name>
    </ligand>
</feature>
<feature type="binding site" evidence="6">
    <location>
        <position position="231"/>
    </location>
    <ligand>
        <name>Zn(2+)</name>
        <dbReference type="ChEBI" id="CHEBI:29105"/>
        <label>2</label>
    </ligand>
</feature>
<dbReference type="PROSITE" id="PS00483">
    <property type="entry name" value="DIHYDROOROTASE_2"/>
    <property type="match status" value="1"/>
</dbReference>
<dbReference type="PANTHER" id="PTHR43668:SF2">
    <property type="entry name" value="ALLANTOINASE"/>
    <property type="match status" value="1"/>
</dbReference>
<evidence type="ECO:0000256" key="1">
    <source>
        <dbReference type="ARBA" id="ARBA00002368"/>
    </source>
</evidence>
<evidence type="ECO:0000256" key="6">
    <source>
        <dbReference type="HAMAP-Rule" id="MF_00220"/>
    </source>
</evidence>
<dbReference type="RefSeq" id="WP_160545650.1">
    <property type="nucleotide sequence ID" value="NZ_JBHLUU010000016.1"/>
</dbReference>
<reference evidence="8 9" key="1">
    <citation type="submission" date="2024-09" db="EMBL/GenBank/DDBJ databases">
        <authorList>
            <person name="Sun Q."/>
            <person name="Mori K."/>
        </authorList>
    </citation>
    <scope>NUCLEOTIDE SEQUENCE [LARGE SCALE GENOMIC DNA]</scope>
    <source>
        <strain evidence="8 9">CGMCC 1.9126</strain>
    </source>
</reference>
<feature type="binding site" evidence="6">
    <location>
        <position position="304"/>
    </location>
    <ligand>
        <name>Zn(2+)</name>
        <dbReference type="ChEBI" id="CHEBI:29105"/>
        <label>1</label>
    </ligand>
</feature>
<dbReference type="InterPro" id="IPR011059">
    <property type="entry name" value="Metal-dep_hydrolase_composite"/>
</dbReference>
<evidence type="ECO:0000256" key="3">
    <source>
        <dbReference type="ARBA" id="ARBA00022723"/>
    </source>
</evidence>
<comment type="similarity">
    <text evidence="2 6">Belongs to the metallo-dependent hydrolases superfamily. DHOase family. Class I DHOase subfamily.</text>
</comment>
<name>A0ABV6KP27_9BACI</name>
<evidence type="ECO:0000256" key="2">
    <source>
        <dbReference type="ARBA" id="ARBA00010286"/>
    </source>
</evidence>
<comment type="catalytic activity">
    <reaction evidence="6">
        <text>(S)-dihydroorotate + H2O = N-carbamoyl-L-aspartate + H(+)</text>
        <dbReference type="Rhea" id="RHEA:24296"/>
        <dbReference type="ChEBI" id="CHEBI:15377"/>
        <dbReference type="ChEBI" id="CHEBI:15378"/>
        <dbReference type="ChEBI" id="CHEBI:30864"/>
        <dbReference type="ChEBI" id="CHEBI:32814"/>
        <dbReference type="EC" id="3.5.2.3"/>
    </reaction>
</comment>
<feature type="binding site" evidence="6">
    <location>
        <position position="93"/>
    </location>
    <ligand>
        <name>substrate</name>
    </ligand>
</feature>
<feature type="domain" description="Dihydroorotase catalytic" evidence="7">
    <location>
        <begin position="50"/>
        <end position="237"/>
    </location>
</feature>
<dbReference type="Pfam" id="PF12890">
    <property type="entry name" value="DHOase"/>
    <property type="match status" value="1"/>
</dbReference>
<feature type="active site" evidence="6">
    <location>
        <position position="304"/>
    </location>
</feature>
<dbReference type="InterPro" id="IPR032466">
    <property type="entry name" value="Metal_Hydrolase"/>
</dbReference>
<dbReference type="SUPFAM" id="SSF51338">
    <property type="entry name" value="Composite domain of metallo-dependent hydrolases"/>
    <property type="match status" value="1"/>
</dbReference>
<dbReference type="GO" id="GO:0004151">
    <property type="term" value="F:dihydroorotase activity"/>
    <property type="evidence" value="ECO:0007669"/>
    <property type="project" value="UniProtKB-EC"/>
</dbReference>
<proteinExistence type="inferred from homology"/>
<protein>
    <recommendedName>
        <fullName evidence="6">Dihydroorotase</fullName>
        <shortName evidence="6">DHOase</shortName>
        <ecNumber evidence="6">3.5.2.3</ecNumber>
    </recommendedName>
</protein>
<evidence type="ECO:0000256" key="4">
    <source>
        <dbReference type="ARBA" id="ARBA00022801"/>
    </source>
</evidence>
<feature type="binding site" evidence="6">
    <location>
        <begin position="61"/>
        <end position="63"/>
    </location>
    <ligand>
        <name>substrate</name>
    </ligand>
</feature>